<keyword evidence="1" id="KW-0158">Chromosome</keyword>
<dbReference type="InterPro" id="IPR044951">
    <property type="entry name" value="SPC24-like"/>
</dbReference>
<dbReference type="GO" id="GO:0051983">
    <property type="term" value="P:regulation of chromosome segregation"/>
    <property type="evidence" value="ECO:0007669"/>
    <property type="project" value="InterPro"/>
</dbReference>
<dbReference type="Pfam" id="PF08286">
    <property type="entry name" value="Spc24"/>
    <property type="match status" value="1"/>
</dbReference>
<comment type="subcellular location">
    <subcellularLocation>
        <location evidence="1">Nucleus</location>
    </subcellularLocation>
    <subcellularLocation>
        <location evidence="1">Chromosome</location>
        <location evidence="1">Centromere</location>
        <location evidence="1">Kinetochore</location>
    </subcellularLocation>
</comment>
<comment type="subunit">
    <text evidence="1">Component of the NDC80 complex.</text>
</comment>
<reference evidence="3 4" key="1">
    <citation type="journal article" date="2018" name="Mol. Plant">
        <title>The genome of Artemisia annua provides insight into the evolution of Asteraceae family and artemisinin biosynthesis.</title>
        <authorList>
            <person name="Shen Q."/>
            <person name="Zhang L."/>
            <person name="Liao Z."/>
            <person name="Wang S."/>
            <person name="Yan T."/>
            <person name="Shi P."/>
            <person name="Liu M."/>
            <person name="Fu X."/>
            <person name="Pan Q."/>
            <person name="Wang Y."/>
            <person name="Lv Z."/>
            <person name="Lu X."/>
            <person name="Zhang F."/>
            <person name="Jiang W."/>
            <person name="Ma Y."/>
            <person name="Chen M."/>
            <person name="Hao X."/>
            <person name="Li L."/>
            <person name="Tang Y."/>
            <person name="Lv G."/>
            <person name="Zhou Y."/>
            <person name="Sun X."/>
            <person name="Brodelius P.E."/>
            <person name="Rose J.K.C."/>
            <person name="Tang K."/>
        </authorList>
    </citation>
    <scope>NUCLEOTIDE SEQUENCE [LARGE SCALE GENOMIC DNA]</scope>
    <source>
        <strain evidence="4">cv. Huhao1</strain>
        <tissue evidence="3">Leaf</tissue>
    </source>
</reference>
<dbReference type="Proteomes" id="UP000245207">
    <property type="component" value="Unassembled WGS sequence"/>
</dbReference>
<name>A0A2U1M097_ARTAN</name>
<dbReference type="GO" id="GO:0000776">
    <property type="term" value="C:kinetochore"/>
    <property type="evidence" value="ECO:0007669"/>
    <property type="project" value="UniProtKB-KW"/>
</dbReference>
<accession>A0A2U1M097</accession>
<dbReference type="EMBL" id="PKPP01006996">
    <property type="protein sequence ID" value="PWA54673.1"/>
    <property type="molecule type" value="Genomic_DNA"/>
</dbReference>
<dbReference type="AlphaFoldDB" id="A0A2U1M097"/>
<evidence type="ECO:0000256" key="2">
    <source>
        <dbReference type="SAM" id="Coils"/>
    </source>
</evidence>
<dbReference type="PANTHER" id="PTHR35730">
    <property type="entry name" value="KINETOCHORE PROTEIN SPC24 HOMOLOG-RELATED"/>
    <property type="match status" value="1"/>
</dbReference>
<dbReference type="GO" id="GO:0005634">
    <property type="term" value="C:nucleus"/>
    <property type="evidence" value="ECO:0007669"/>
    <property type="project" value="UniProtKB-SubCell"/>
</dbReference>
<evidence type="ECO:0000313" key="4">
    <source>
        <dbReference type="Proteomes" id="UP000245207"/>
    </source>
</evidence>
<keyword evidence="1" id="KW-0137">Centromere</keyword>
<evidence type="ECO:0000256" key="1">
    <source>
        <dbReference type="RuleBase" id="RU368011"/>
    </source>
</evidence>
<gene>
    <name evidence="3" type="ORF">CTI12_AA433710</name>
</gene>
<comment type="function">
    <text evidence="1">Acts as a component of the essential kinetochore-associated NDC80 complex, which is required for chromosome segregation and spindle checkpoint activity.</text>
</comment>
<dbReference type="OrthoDB" id="1906227at2759"/>
<comment type="similarity">
    <text evidence="1">Belongs to the SPC24 family.</text>
</comment>
<evidence type="ECO:0000313" key="3">
    <source>
        <dbReference type="EMBL" id="PWA54673.1"/>
    </source>
</evidence>
<organism evidence="3 4">
    <name type="scientific">Artemisia annua</name>
    <name type="common">Sweet wormwood</name>
    <dbReference type="NCBI Taxonomy" id="35608"/>
    <lineage>
        <taxon>Eukaryota</taxon>
        <taxon>Viridiplantae</taxon>
        <taxon>Streptophyta</taxon>
        <taxon>Embryophyta</taxon>
        <taxon>Tracheophyta</taxon>
        <taxon>Spermatophyta</taxon>
        <taxon>Magnoliopsida</taxon>
        <taxon>eudicotyledons</taxon>
        <taxon>Gunneridae</taxon>
        <taxon>Pentapetalae</taxon>
        <taxon>asterids</taxon>
        <taxon>campanulids</taxon>
        <taxon>Asterales</taxon>
        <taxon>Asteraceae</taxon>
        <taxon>Asteroideae</taxon>
        <taxon>Anthemideae</taxon>
        <taxon>Artemisiinae</taxon>
        <taxon>Artemisia</taxon>
    </lineage>
</organism>
<keyword evidence="1" id="KW-0539">Nucleus</keyword>
<proteinExistence type="inferred from homology"/>
<dbReference type="STRING" id="35608.A0A2U1M097"/>
<keyword evidence="2" id="KW-0175">Coiled coil</keyword>
<comment type="caution">
    <text evidence="3">The sequence shown here is derived from an EMBL/GenBank/DDBJ whole genome shotgun (WGS) entry which is preliminary data.</text>
</comment>
<feature type="coiled-coil region" evidence="2">
    <location>
        <begin position="57"/>
        <end position="142"/>
    </location>
</feature>
<protein>
    <recommendedName>
        <fullName evidence="1">Kinetochore protein Spc24</fullName>
    </recommendedName>
</protein>
<keyword evidence="1" id="KW-0995">Kinetochore</keyword>
<dbReference type="PANTHER" id="PTHR35730:SF2">
    <property type="entry name" value="KINETOCHORE PROTEIN SPC24 HOMOLOG-RELATED"/>
    <property type="match status" value="1"/>
</dbReference>
<keyword evidence="1" id="KW-0131">Cell cycle</keyword>
<keyword evidence="1" id="KW-0132">Cell division</keyword>
<dbReference type="InterPro" id="IPR013252">
    <property type="entry name" value="Ndc80_Spc24"/>
</dbReference>
<keyword evidence="4" id="KW-1185">Reference proteome</keyword>
<dbReference type="Gene3D" id="3.30.160.570">
    <property type="entry name" value="Ncd80 complex, Spc24 subunit"/>
    <property type="match status" value="1"/>
</dbReference>
<sequence length="198" mass="22902">MGESKKMEMEDIISYSDDLVTLLKNRNETNDLNNCVDISNQLRSLCLSDQSQLNTSLKDYQEKINLCKQKTEACKAEVASDAEIHSLQKELDEELHKESLLQEELRAITNQINNLEEQRSSIEERRQVLKKLEQDEKKTQMKLSMYASVTKIIPDLNDQFKISGAIVDKEKKTVEKFELSSQEMSDFDTCNAVWKMIT</sequence>
<dbReference type="GO" id="GO:0051301">
    <property type="term" value="P:cell division"/>
    <property type="evidence" value="ECO:0007669"/>
    <property type="project" value="UniProtKB-UniRule"/>
</dbReference>
<keyword evidence="1" id="KW-0498">Mitosis</keyword>